<dbReference type="CDD" id="cd01948">
    <property type="entry name" value="EAL"/>
    <property type="match status" value="1"/>
</dbReference>
<evidence type="ECO:0000259" key="2">
    <source>
        <dbReference type="PROSITE" id="PS50887"/>
    </source>
</evidence>
<evidence type="ECO:0000313" key="4">
    <source>
        <dbReference type="Proteomes" id="UP000278962"/>
    </source>
</evidence>
<dbReference type="Gene3D" id="3.20.20.450">
    <property type="entry name" value="EAL domain"/>
    <property type="match status" value="1"/>
</dbReference>
<dbReference type="Pfam" id="PF00563">
    <property type="entry name" value="EAL"/>
    <property type="match status" value="1"/>
</dbReference>
<dbReference type="InterPro" id="IPR029787">
    <property type="entry name" value="Nucleotide_cyclase"/>
</dbReference>
<dbReference type="InterPro" id="IPR000160">
    <property type="entry name" value="GGDEF_dom"/>
</dbReference>
<dbReference type="Gene3D" id="3.30.70.270">
    <property type="match status" value="1"/>
</dbReference>
<evidence type="ECO:0000259" key="1">
    <source>
        <dbReference type="PROSITE" id="PS50883"/>
    </source>
</evidence>
<comment type="caution">
    <text evidence="3">The sequence shown here is derived from an EMBL/GenBank/DDBJ whole genome shotgun (WGS) entry which is preliminary data.</text>
</comment>
<dbReference type="InterPro" id="IPR043128">
    <property type="entry name" value="Rev_trsase/Diguanyl_cyclase"/>
</dbReference>
<dbReference type="InterPro" id="IPR001633">
    <property type="entry name" value="EAL_dom"/>
</dbReference>
<dbReference type="SMART" id="SM00267">
    <property type="entry name" value="GGDEF"/>
    <property type="match status" value="1"/>
</dbReference>
<sequence>MSTLVFHSRPGFDALTGLPDRPAFLAGLRAAIRTEQGMAVLFLDLDDFKLVNDGFGHEAGDRLLIQVAQRLKGAVHEGDLVARIGGDEFTVLCAGADLAAATITAGRIRGALSAPFDVGGQRRHVRVSVGCRVAGPEEDNADVLMRDADTAMYQAKEGGKDRIEVFSDETRARLLRRLELEQRLRTALERNELDVHFQPQIDLSTGRLAGAEALVRWADASPAEFIPLAEETGMIGPLGTRVLRRATQALAQLHREGLKPLTVTVNVSTRQLEDPDFPAIVQTAIADAGIAASDLCLEITESALMSAKDVALDRLRECKALGVYVGIDDFGTGHSSLARLRHLPVEVLKVDRSFVDGLGTEPEDSAVVAAILSLAHALGLHVVAEGVETPLQANQLIALGCGVAQGFLWSPAVPPEQLHGLKTIASSAHPRVRNHRGERALVDEMMHQIGIAKDRA</sequence>
<dbReference type="SUPFAM" id="SSF141868">
    <property type="entry name" value="EAL domain-like"/>
    <property type="match status" value="1"/>
</dbReference>
<dbReference type="InterPro" id="IPR035919">
    <property type="entry name" value="EAL_sf"/>
</dbReference>
<dbReference type="PROSITE" id="PS50883">
    <property type="entry name" value="EAL"/>
    <property type="match status" value="1"/>
</dbReference>
<protein>
    <submittedName>
        <fullName evidence="3">Diguanylate cyclase (GGDEF)-like protein</fullName>
    </submittedName>
</protein>
<evidence type="ECO:0000313" key="3">
    <source>
        <dbReference type="EMBL" id="RKQ86527.1"/>
    </source>
</evidence>
<dbReference type="Pfam" id="PF00990">
    <property type="entry name" value="GGDEF"/>
    <property type="match status" value="1"/>
</dbReference>
<name>A0A660KXT6_9ACTN</name>
<keyword evidence="4" id="KW-1185">Reference proteome</keyword>
<dbReference type="RefSeq" id="WP_121254336.1">
    <property type="nucleotide sequence ID" value="NZ_RBIL01000002.1"/>
</dbReference>
<dbReference type="OrthoDB" id="23692at2"/>
<gene>
    <name evidence="3" type="ORF">C8N24_4540</name>
</gene>
<dbReference type="PROSITE" id="PS50887">
    <property type="entry name" value="GGDEF"/>
    <property type="match status" value="1"/>
</dbReference>
<dbReference type="NCBIfam" id="TIGR00254">
    <property type="entry name" value="GGDEF"/>
    <property type="match status" value="1"/>
</dbReference>
<proteinExistence type="predicted"/>
<dbReference type="Proteomes" id="UP000278962">
    <property type="component" value="Unassembled WGS sequence"/>
</dbReference>
<feature type="domain" description="GGDEF" evidence="2">
    <location>
        <begin position="36"/>
        <end position="168"/>
    </location>
</feature>
<dbReference type="EMBL" id="RBIL01000002">
    <property type="protein sequence ID" value="RKQ86527.1"/>
    <property type="molecule type" value="Genomic_DNA"/>
</dbReference>
<dbReference type="AlphaFoldDB" id="A0A660KXT6"/>
<dbReference type="PANTHER" id="PTHR44757">
    <property type="entry name" value="DIGUANYLATE CYCLASE DGCP"/>
    <property type="match status" value="1"/>
</dbReference>
<dbReference type="InterPro" id="IPR052155">
    <property type="entry name" value="Biofilm_reg_signaling"/>
</dbReference>
<dbReference type="SMART" id="SM00052">
    <property type="entry name" value="EAL"/>
    <property type="match status" value="1"/>
</dbReference>
<dbReference type="PANTHER" id="PTHR44757:SF2">
    <property type="entry name" value="BIOFILM ARCHITECTURE MAINTENANCE PROTEIN MBAA"/>
    <property type="match status" value="1"/>
</dbReference>
<dbReference type="SUPFAM" id="SSF55073">
    <property type="entry name" value="Nucleotide cyclase"/>
    <property type="match status" value="1"/>
</dbReference>
<reference evidence="3 4" key="1">
    <citation type="submission" date="2018-10" db="EMBL/GenBank/DDBJ databases">
        <title>Genomic Encyclopedia of Archaeal and Bacterial Type Strains, Phase II (KMG-II): from individual species to whole genera.</title>
        <authorList>
            <person name="Goeker M."/>
        </authorList>
    </citation>
    <scope>NUCLEOTIDE SEQUENCE [LARGE SCALE GENOMIC DNA]</scope>
    <source>
        <strain evidence="3 4">DSM 14954</strain>
    </source>
</reference>
<dbReference type="CDD" id="cd01949">
    <property type="entry name" value="GGDEF"/>
    <property type="match status" value="1"/>
</dbReference>
<organism evidence="3 4">
    <name type="scientific">Solirubrobacter pauli</name>
    <dbReference type="NCBI Taxonomy" id="166793"/>
    <lineage>
        <taxon>Bacteria</taxon>
        <taxon>Bacillati</taxon>
        <taxon>Actinomycetota</taxon>
        <taxon>Thermoleophilia</taxon>
        <taxon>Solirubrobacterales</taxon>
        <taxon>Solirubrobacteraceae</taxon>
        <taxon>Solirubrobacter</taxon>
    </lineage>
</organism>
<accession>A0A660KXT6</accession>
<feature type="domain" description="EAL" evidence="1">
    <location>
        <begin position="177"/>
        <end position="426"/>
    </location>
</feature>